<name>G8YF46_PICSO</name>
<dbReference type="OMA" id="PPNYMAY"/>
<dbReference type="Proteomes" id="UP000005222">
    <property type="component" value="Chromosome I"/>
</dbReference>
<feature type="compositionally biased region" description="Polar residues" evidence="1">
    <location>
        <begin position="1"/>
        <end position="11"/>
    </location>
</feature>
<feature type="region of interest" description="Disordered" evidence="1">
    <location>
        <begin position="247"/>
        <end position="270"/>
    </location>
</feature>
<dbReference type="HOGENOM" id="CLU_014396_0_0_1"/>
<dbReference type="eggNOG" id="ENOG502SZUG">
    <property type="taxonomic scope" value="Eukaryota"/>
</dbReference>
<proteinExistence type="predicted"/>
<dbReference type="AlphaFoldDB" id="G8YF46"/>
<feature type="region of interest" description="Disordered" evidence="1">
    <location>
        <begin position="543"/>
        <end position="564"/>
    </location>
</feature>
<evidence type="ECO:0000313" key="3">
    <source>
        <dbReference type="Proteomes" id="UP000005222"/>
    </source>
</evidence>
<keyword evidence="3" id="KW-1185">Reference proteome</keyword>
<feature type="region of interest" description="Disordered" evidence="1">
    <location>
        <begin position="1"/>
        <end position="24"/>
    </location>
</feature>
<organism evidence="2 3">
    <name type="scientific">Pichia sorbitophila (strain ATCC MYA-4447 / BCRC 22081 / CBS 7064 / NBRC 10061 / NRRL Y-12695)</name>
    <name type="common">Hybrid yeast</name>
    <dbReference type="NCBI Taxonomy" id="559304"/>
    <lineage>
        <taxon>Eukaryota</taxon>
        <taxon>Fungi</taxon>
        <taxon>Dikarya</taxon>
        <taxon>Ascomycota</taxon>
        <taxon>Saccharomycotina</taxon>
        <taxon>Pichiomycetes</taxon>
        <taxon>Debaryomycetaceae</taxon>
        <taxon>Millerozyma</taxon>
    </lineage>
</organism>
<sequence length="707" mass="80686">MQQFETGNSVMRPQKRPLGLDSEERQMGMNFEQGKRRKHDDFGTFDRHGGPVMRDRFSAPILHCVPPDMLPIVHSSLKVSEFFTDITTDLSSPEVMRQLDGILRKFPPPVPPHIPNDNSSPDGGIMVPFIYPPPPAIRLQEDIPSDYGTGMQNSTGHEENRAIDFVQIPPLPFPPPNYMPYPLISDKSSLLPEDVFKNLLEASENLPRIDMVVASAAGTLFDLKNQAEQEGFTVTKYEDIRREKLSQFKRHSRSSSGEGSDYSETSADGHENSLNSYCEYAAGVDISEEFDPYESRSLPRMRDYRYAPEYAVKFNSRLSNVKNEDKSSKEDSHNILGNDEALVDDSANGFHVVNAKDILSGASKDVSSANGSNKARRREEVKHSLEELENYEDSNRREIYLSRRNELLTKLKNLRNSKLGYLAQDEQILDEDLLRYKHRLEERRDERLTKLKLDYKYNSIKSALNFYEESNWAFKRANTLMLNKLMKLKNFFEYQKKLFDNMAQNPNSYREGIFDIKSKDSSKIFSGISERDFSHDIKNIIRSSSSEASRGQERSHSSHHSHSQVPLVHDFMPLYSEEEFNVITGDMPSKFKQNKGSKTYDNVKHQIFQNPLYDPITSGSDTGTATDNSSGTLKRRGRRSVTNDKLIGEQERSDPKLSEGLLLAKIVKHYSGPKNVTQQELASDFELMGLKSKWPAQPFNGTESKLR</sequence>
<feature type="compositionally biased region" description="Low complexity" evidence="1">
    <location>
        <begin position="254"/>
        <end position="266"/>
    </location>
</feature>
<gene>
    <name evidence="2" type="primary">Piso0_002467</name>
    <name evidence="2" type="ORF">GNLVRS01_PISO0I10810g</name>
</gene>
<dbReference type="STRING" id="559304.G8YF46"/>
<dbReference type="OrthoDB" id="4082517at2759"/>
<reference evidence="2 3" key="1">
    <citation type="journal article" date="2012" name="G3 (Bethesda)">
        <title>Pichia sorbitophila, an interspecies yeast hybrid reveals early steps of genome resolution following polyploidization.</title>
        <authorList>
            <person name="Leh Louis V."/>
            <person name="Despons L."/>
            <person name="Friedrich A."/>
            <person name="Martin T."/>
            <person name="Durrens P."/>
            <person name="Casaregola S."/>
            <person name="Neuveglise C."/>
            <person name="Fairhead C."/>
            <person name="Marck C."/>
            <person name="Cruz J.A."/>
            <person name="Straub M.L."/>
            <person name="Kugler V."/>
            <person name="Sacerdot C."/>
            <person name="Uzunov Z."/>
            <person name="Thierry A."/>
            <person name="Weiss S."/>
            <person name="Bleykasten C."/>
            <person name="De Montigny J."/>
            <person name="Jacques N."/>
            <person name="Jung P."/>
            <person name="Lemaire M."/>
            <person name="Mallet S."/>
            <person name="Morel G."/>
            <person name="Richard G.F."/>
            <person name="Sarkar A."/>
            <person name="Savel G."/>
            <person name="Schacherer J."/>
            <person name="Seret M.L."/>
            <person name="Talla E."/>
            <person name="Samson G."/>
            <person name="Jubin C."/>
            <person name="Poulain J."/>
            <person name="Vacherie B."/>
            <person name="Barbe V."/>
            <person name="Pelletier E."/>
            <person name="Sherman D.J."/>
            <person name="Westhof E."/>
            <person name="Weissenbach J."/>
            <person name="Baret P.V."/>
            <person name="Wincker P."/>
            <person name="Gaillardin C."/>
            <person name="Dujon B."/>
            <person name="Souciet J.L."/>
        </authorList>
    </citation>
    <scope>NUCLEOTIDE SEQUENCE [LARGE SCALE GENOMIC DNA]</scope>
    <source>
        <strain evidence="3">ATCC MYA-4447 / BCRC 22081 / CBS 7064 / NBRC 10061 / NRRL Y-12695</strain>
    </source>
</reference>
<protein>
    <submittedName>
        <fullName evidence="2">Piso0_002467 protein</fullName>
    </submittedName>
</protein>
<accession>G8YF46</accession>
<feature type="compositionally biased region" description="Polar residues" evidence="1">
    <location>
        <begin position="617"/>
        <end position="632"/>
    </location>
</feature>
<evidence type="ECO:0000313" key="2">
    <source>
        <dbReference type="EMBL" id="CCE81795.1"/>
    </source>
</evidence>
<dbReference type="InParanoid" id="G8YF46"/>
<evidence type="ECO:0000256" key="1">
    <source>
        <dbReference type="SAM" id="MobiDB-lite"/>
    </source>
</evidence>
<dbReference type="EMBL" id="FO082051">
    <property type="protein sequence ID" value="CCE81795.1"/>
    <property type="molecule type" value="Genomic_DNA"/>
</dbReference>
<feature type="region of interest" description="Disordered" evidence="1">
    <location>
        <begin position="613"/>
        <end position="654"/>
    </location>
</feature>